<accession>A0A7W6FYJ9</accession>
<name>A0A7W6FYJ9_9SPHN</name>
<dbReference type="RefSeq" id="WP_183616957.1">
    <property type="nucleotide sequence ID" value="NZ_JACIDY010000004.1"/>
</dbReference>
<protein>
    <submittedName>
        <fullName evidence="1">Uncharacterized protein</fullName>
    </submittedName>
</protein>
<keyword evidence="2" id="KW-1185">Reference proteome</keyword>
<evidence type="ECO:0000313" key="1">
    <source>
        <dbReference type="EMBL" id="MBB3940321.1"/>
    </source>
</evidence>
<dbReference type="AlphaFoldDB" id="A0A7W6FYJ9"/>
<dbReference type="EMBL" id="JACIDY010000004">
    <property type="protein sequence ID" value="MBB3940321.1"/>
    <property type="molecule type" value="Genomic_DNA"/>
</dbReference>
<gene>
    <name evidence="1" type="ORF">GGR39_001978</name>
</gene>
<organism evidence="1 2">
    <name type="scientific">Novosphingobium fluoreni</name>
    <dbReference type="NCBI Taxonomy" id="1391222"/>
    <lineage>
        <taxon>Bacteria</taxon>
        <taxon>Pseudomonadati</taxon>
        <taxon>Pseudomonadota</taxon>
        <taxon>Alphaproteobacteria</taxon>
        <taxon>Sphingomonadales</taxon>
        <taxon>Sphingomonadaceae</taxon>
        <taxon>Novosphingobium</taxon>
    </lineage>
</organism>
<sequence length="73" mass="8126">MSLSGISSCFLIESEIRDKDQARASHSVALLENFPPRCNPVDDPVTRGLMECLRRVEAAGDMARRSRREPLPA</sequence>
<comment type="caution">
    <text evidence="1">The sequence shown here is derived from an EMBL/GenBank/DDBJ whole genome shotgun (WGS) entry which is preliminary data.</text>
</comment>
<dbReference type="Proteomes" id="UP000561459">
    <property type="component" value="Unassembled WGS sequence"/>
</dbReference>
<proteinExistence type="predicted"/>
<reference evidence="1 2" key="1">
    <citation type="submission" date="2020-08" db="EMBL/GenBank/DDBJ databases">
        <title>Genomic Encyclopedia of Type Strains, Phase IV (KMG-IV): sequencing the most valuable type-strain genomes for metagenomic binning, comparative biology and taxonomic classification.</title>
        <authorList>
            <person name="Goeker M."/>
        </authorList>
    </citation>
    <scope>NUCLEOTIDE SEQUENCE [LARGE SCALE GENOMIC DNA]</scope>
    <source>
        <strain evidence="1 2">DSM 27568</strain>
    </source>
</reference>
<evidence type="ECO:0000313" key="2">
    <source>
        <dbReference type="Proteomes" id="UP000561459"/>
    </source>
</evidence>